<evidence type="ECO:0000256" key="2">
    <source>
        <dbReference type="ARBA" id="ARBA00022723"/>
    </source>
</evidence>
<evidence type="ECO:0000256" key="5">
    <source>
        <dbReference type="SAM" id="MobiDB-lite"/>
    </source>
</evidence>
<feature type="region of interest" description="Disordered" evidence="5">
    <location>
        <begin position="91"/>
        <end position="128"/>
    </location>
</feature>
<feature type="compositionally biased region" description="Basic and acidic residues" evidence="5">
    <location>
        <begin position="1"/>
        <end position="10"/>
    </location>
</feature>
<organism evidence="7 8">
    <name type="scientific">Glarea lozoyensis (strain ATCC 74030 / MF5533)</name>
    <dbReference type="NCBI Taxonomy" id="1104152"/>
    <lineage>
        <taxon>Eukaryota</taxon>
        <taxon>Fungi</taxon>
        <taxon>Dikarya</taxon>
        <taxon>Ascomycota</taxon>
        <taxon>Pezizomycotina</taxon>
        <taxon>Leotiomycetes</taxon>
        <taxon>Helotiales</taxon>
        <taxon>Helotiaceae</taxon>
        <taxon>Glarea</taxon>
    </lineage>
</organism>
<accession>H0EPK2</accession>
<dbReference type="HOGENOM" id="CLU_2096492_0_0_1"/>
<gene>
    <name evidence="7" type="ORF">M7I_4583</name>
</gene>
<proteinExistence type="inferred from homology"/>
<sequence length="128" mass="15030">MSPTSDEKAKAHSSTQNKEDLEGEHNEWKFRVPYKVHENDKNFKALYEGSCHCGRVQYQLSREKPLDAKFCHCSTCQTLHGAPFHLIKFKDKKEKHNFDPTPPEAIKKRKREVEEKEKEDEEGKSEKK</sequence>
<feature type="compositionally biased region" description="Basic and acidic residues" evidence="5">
    <location>
        <begin position="17"/>
        <end position="26"/>
    </location>
</feature>
<keyword evidence="2" id="KW-0479">Metal-binding</keyword>
<dbReference type="PANTHER" id="PTHR33337">
    <property type="entry name" value="GFA DOMAIN-CONTAINING PROTEIN"/>
    <property type="match status" value="1"/>
</dbReference>
<keyword evidence="8" id="KW-1185">Reference proteome</keyword>
<dbReference type="AlphaFoldDB" id="H0EPK2"/>
<comment type="caution">
    <text evidence="7">The sequence shown here is derived from an EMBL/GenBank/DDBJ whole genome shotgun (WGS) entry which is preliminary data.</text>
</comment>
<dbReference type="SUPFAM" id="SSF51316">
    <property type="entry name" value="Mss4-like"/>
    <property type="match status" value="1"/>
</dbReference>
<dbReference type="InterPro" id="IPR011057">
    <property type="entry name" value="Mss4-like_sf"/>
</dbReference>
<dbReference type="PANTHER" id="PTHR33337:SF40">
    <property type="entry name" value="CENP-V_GFA DOMAIN-CONTAINING PROTEIN-RELATED"/>
    <property type="match status" value="1"/>
</dbReference>
<dbReference type="Gene3D" id="3.90.1590.10">
    <property type="entry name" value="glutathione-dependent formaldehyde- activating enzyme (gfa)"/>
    <property type="match status" value="1"/>
</dbReference>
<evidence type="ECO:0000259" key="6">
    <source>
        <dbReference type="PROSITE" id="PS51891"/>
    </source>
</evidence>
<keyword evidence="4" id="KW-0456">Lyase</keyword>
<feature type="domain" description="CENP-V/GFA" evidence="6">
    <location>
        <begin position="47"/>
        <end position="128"/>
    </location>
</feature>
<evidence type="ECO:0000256" key="4">
    <source>
        <dbReference type="ARBA" id="ARBA00023239"/>
    </source>
</evidence>
<feature type="compositionally biased region" description="Acidic residues" evidence="5">
    <location>
        <begin position="117"/>
        <end position="128"/>
    </location>
</feature>
<dbReference type="EMBL" id="AGUE01000112">
    <property type="protein sequence ID" value="EHK99570.1"/>
    <property type="molecule type" value="Genomic_DNA"/>
</dbReference>
<comment type="similarity">
    <text evidence="1">Belongs to the Gfa family.</text>
</comment>
<feature type="region of interest" description="Disordered" evidence="5">
    <location>
        <begin position="1"/>
        <end position="26"/>
    </location>
</feature>
<evidence type="ECO:0000313" key="8">
    <source>
        <dbReference type="Proteomes" id="UP000005446"/>
    </source>
</evidence>
<dbReference type="Pfam" id="PF04828">
    <property type="entry name" value="GFA"/>
    <property type="match status" value="1"/>
</dbReference>
<dbReference type="InterPro" id="IPR006913">
    <property type="entry name" value="CENP-V/GFA"/>
</dbReference>
<protein>
    <recommendedName>
        <fullName evidence="6">CENP-V/GFA domain-containing protein</fullName>
    </recommendedName>
</protein>
<reference evidence="7 8" key="1">
    <citation type="journal article" date="2012" name="Eukaryot. Cell">
        <title>Genome sequence of the fungus Glarea lozoyensis: the first genome sequence of a species from the Helotiaceae family.</title>
        <authorList>
            <person name="Youssar L."/>
            <person name="Gruening B.A."/>
            <person name="Erxleben A."/>
            <person name="Guenther S."/>
            <person name="Huettel W."/>
        </authorList>
    </citation>
    <scope>NUCLEOTIDE SEQUENCE [LARGE SCALE GENOMIC DNA]</scope>
    <source>
        <strain evidence="8">ATCC 74030 / MF5533</strain>
    </source>
</reference>
<dbReference type="GO" id="GO:0016846">
    <property type="term" value="F:carbon-sulfur lyase activity"/>
    <property type="evidence" value="ECO:0007669"/>
    <property type="project" value="InterPro"/>
</dbReference>
<evidence type="ECO:0000256" key="3">
    <source>
        <dbReference type="ARBA" id="ARBA00022833"/>
    </source>
</evidence>
<dbReference type="PROSITE" id="PS51891">
    <property type="entry name" value="CENP_V_GFA"/>
    <property type="match status" value="1"/>
</dbReference>
<dbReference type="Proteomes" id="UP000005446">
    <property type="component" value="Unassembled WGS sequence"/>
</dbReference>
<evidence type="ECO:0000256" key="1">
    <source>
        <dbReference type="ARBA" id="ARBA00005495"/>
    </source>
</evidence>
<dbReference type="OrthoDB" id="9970124at2759"/>
<dbReference type="GO" id="GO:0046872">
    <property type="term" value="F:metal ion binding"/>
    <property type="evidence" value="ECO:0007669"/>
    <property type="project" value="UniProtKB-KW"/>
</dbReference>
<name>H0EPK2_GLAL7</name>
<dbReference type="InParanoid" id="H0EPK2"/>
<evidence type="ECO:0000313" key="7">
    <source>
        <dbReference type="EMBL" id="EHK99570.1"/>
    </source>
</evidence>
<keyword evidence="3" id="KW-0862">Zinc</keyword>